<dbReference type="GO" id="GO:0043743">
    <property type="term" value="F:LPPG:FO 2-phospho-L-lactate transferase activity"/>
    <property type="evidence" value="ECO:0007669"/>
    <property type="project" value="InterPro"/>
</dbReference>
<dbReference type="STRING" id="1617427.UZ20_WS6002000912"/>
<dbReference type="EMBL" id="JYPD01000025">
    <property type="protein sequence ID" value="KXK08383.1"/>
    <property type="molecule type" value="Genomic_DNA"/>
</dbReference>
<dbReference type="SUPFAM" id="SSF142338">
    <property type="entry name" value="CofD-like"/>
    <property type="match status" value="1"/>
</dbReference>
<accession>A0A136KGF0</accession>
<dbReference type="InterPro" id="IPR010119">
    <property type="entry name" value="Gluconeogen_factor"/>
</dbReference>
<keyword evidence="1" id="KW-0963">Cytoplasm</keyword>
<dbReference type="InterPro" id="IPR038136">
    <property type="entry name" value="CofD-like_dom_sf"/>
</dbReference>
<dbReference type="CDD" id="cd07187">
    <property type="entry name" value="YvcK_like"/>
    <property type="match status" value="1"/>
</dbReference>
<dbReference type="NCBIfam" id="TIGR01826">
    <property type="entry name" value="CofD_related"/>
    <property type="match status" value="1"/>
</dbReference>
<evidence type="ECO:0000256" key="1">
    <source>
        <dbReference type="ARBA" id="ARBA00022490"/>
    </source>
</evidence>
<reference evidence="2 3" key="1">
    <citation type="submission" date="2015-02" db="EMBL/GenBank/DDBJ databases">
        <title>Improved understanding of the partial-nitritation anammox process through 23 genomes representing the majority of the microbial community.</title>
        <authorList>
            <person name="Speth D.R."/>
            <person name="In T Zandt M."/>
            <person name="Guerrero Cruz S."/>
            <person name="Jetten M.S."/>
            <person name="Dutilh B.E."/>
        </authorList>
    </citation>
    <scope>NUCLEOTIDE SEQUENCE [LARGE SCALE GENOMIC DNA]</scope>
    <source>
        <strain evidence="2">OLB21</strain>
    </source>
</reference>
<protein>
    <submittedName>
        <fullName evidence="2">Gluconeogenesis factor</fullName>
    </submittedName>
</protein>
<organism evidence="2 3">
    <name type="scientific">candidate division WS6 bacterium OLB21</name>
    <dbReference type="NCBI Taxonomy" id="1617427"/>
    <lineage>
        <taxon>Bacteria</taxon>
        <taxon>Candidatus Dojkabacteria</taxon>
    </lineage>
</organism>
<dbReference type="Pfam" id="PF01933">
    <property type="entry name" value="CofD"/>
    <property type="match status" value="1"/>
</dbReference>
<dbReference type="AlphaFoldDB" id="A0A136KGF0"/>
<dbReference type="PANTHER" id="PTHR30135">
    <property type="entry name" value="UNCHARACTERIZED PROTEIN YVCK-RELATED"/>
    <property type="match status" value="1"/>
</dbReference>
<dbReference type="Gene3D" id="3.40.50.10680">
    <property type="entry name" value="CofD-like domains"/>
    <property type="match status" value="1"/>
</dbReference>
<dbReference type="Proteomes" id="UP000070449">
    <property type="component" value="Unassembled WGS sequence"/>
</dbReference>
<proteinExistence type="predicted"/>
<gene>
    <name evidence="2" type="ORF">UZ20_WS6002000912</name>
</gene>
<evidence type="ECO:0000313" key="2">
    <source>
        <dbReference type="EMBL" id="KXK08383.1"/>
    </source>
</evidence>
<dbReference type="PANTHER" id="PTHR30135:SF3">
    <property type="entry name" value="GLUCONEOGENESIS FACTOR-RELATED"/>
    <property type="match status" value="1"/>
</dbReference>
<dbReference type="InterPro" id="IPR002882">
    <property type="entry name" value="CofD"/>
</dbReference>
<comment type="caution">
    <text evidence="2">The sequence shown here is derived from an EMBL/GenBank/DDBJ whole genome shotgun (WGS) entry which is preliminary data.</text>
</comment>
<evidence type="ECO:0000313" key="3">
    <source>
        <dbReference type="Proteomes" id="UP000070449"/>
    </source>
</evidence>
<sequence length="352" mass="39012">MDLHIAAGGSVSFRKDVQSRTGIYKIMKQKIVTLGGGTGSLMILTGLRDYSDIDVATVLAMADDGGSTGRMREEYGMPSFGGDFRDALVGLAENEALAKVFMHRFEKGKDLKGHSVGNIILLGLFEATKGDIPEALRIAHQILRVRGEVYPSTTESITLGCEYDDGTILESQHEIDNLPLMNGHKVTRAYLKPTPKAYDKALAALRSADKIVLGPGDIYSNIVANLLVEGITDAIKESNAEIIYVCNLMTKFNQTHGWRASNFVNEVQKYLGTEIDHVIVNNSPLPQDINQKYQDEKWEMVLDDLADTDAYNVIRDKLWLEGHEFKRVSSDVVPRSFIRHDPAKIAEIISKL</sequence>
<name>A0A136KGF0_9BACT</name>